<proteinExistence type="predicted"/>
<protein>
    <submittedName>
        <fullName evidence="1">Uncharacterized protein</fullName>
    </submittedName>
</protein>
<accession>A0A645JMT9</accession>
<organism evidence="1">
    <name type="scientific">bioreactor metagenome</name>
    <dbReference type="NCBI Taxonomy" id="1076179"/>
    <lineage>
        <taxon>unclassified sequences</taxon>
        <taxon>metagenomes</taxon>
        <taxon>ecological metagenomes</taxon>
    </lineage>
</organism>
<name>A0A645JMT9_9ZZZZ</name>
<reference evidence="1" key="1">
    <citation type="submission" date="2019-08" db="EMBL/GenBank/DDBJ databases">
        <authorList>
            <person name="Kucharzyk K."/>
            <person name="Murdoch R.W."/>
            <person name="Higgins S."/>
            <person name="Loffler F."/>
        </authorList>
    </citation>
    <scope>NUCLEOTIDE SEQUENCE</scope>
</reference>
<dbReference type="EMBL" id="VSSQ01144447">
    <property type="protein sequence ID" value="MPN64069.1"/>
    <property type="molecule type" value="Genomic_DNA"/>
</dbReference>
<dbReference type="AlphaFoldDB" id="A0A645JMT9"/>
<gene>
    <name evidence="1" type="ORF">SDC9_211840</name>
</gene>
<comment type="caution">
    <text evidence="1">The sequence shown here is derived from an EMBL/GenBank/DDBJ whole genome shotgun (WGS) entry which is preliminary data.</text>
</comment>
<evidence type="ECO:0000313" key="1">
    <source>
        <dbReference type="EMBL" id="MPN64069.1"/>
    </source>
</evidence>
<sequence>MIPAQFLEYEGSLIGGVVIQHDHFKIWVILLEQGRDTFFNILLFVAGGNKDRNKGLGLRGRIAGEVFYSD</sequence>